<organism evidence="1 2">
    <name type="scientific">Acinetobacter phage Acj61</name>
    <dbReference type="NCBI Taxonomy" id="760732"/>
    <lineage>
        <taxon>Viruses</taxon>
        <taxon>Duplodnaviria</taxon>
        <taxon>Heunggongvirae</taxon>
        <taxon>Uroviricota</taxon>
        <taxon>Caudoviricetes</taxon>
        <taxon>Pantevenvirales</taxon>
        <taxon>Straboviridae</taxon>
        <taxon>Twarogvirinae</taxon>
        <taxon>Lasallevirus</taxon>
        <taxon>Lasallevirus Acj61</taxon>
        <taxon>Acinetobacter virus Acj61</taxon>
    </lineage>
</organism>
<keyword evidence="2" id="KW-1185">Reference proteome</keyword>
<sequence>MSDDVGCPFCGHQNDSTDYTENWRHDGDSFVIECSNCEEELSLTARVDITYEVRN</sequence>
<proteinExistence type="predicted"/>
<protein>
    <submittedName>
        <fullName evidence="1">Uncharacterized protein</fullName>
    </submittedName>
</protein>
<dbReference type="Proteomes" id="UP000008730">
    <property type="component" value="Segment"/>
</dbReference>
<evidence type="ECO:0000313" key="2">
    <source>
        <dbReference type="Proteomes" id="UP000008730"/>
    </source>
</evidence>
<dbReference type="GeneID" id="9925978"/>
<dbReference type="RefSeq" id="YP_004009704.1">
    <property type="nucleotide sequence ID" value="NC_014661.1"/>
</dbReference>
<dbReference type="KEGG" id="vg:9925978"/>
<accession>E5E468</accession>
<name>E5E468_9CAUD</name>
<gene>
    <name evidence="1" type="ORF">Acj61p087</name>
</gene>
<dbReference type="EMBL" id="GU911519">
    <property type="protein sequence ID" value="ADG36052.1"/>
    <property type="molecule type" value="Genomic_DNA"/>
</dbReference>
<reference evidence="1 2" key="1">
    <citation type="journal article" date="2010" name="Virol. J.">
        <title>Genomes of the T4-related bacteriophages as windows on microbial genome evolution.</title>
        <authorList>
            <person name="Petrov V.M."/>
            <person name="Ratnayaka S."/>
            <person name="Nolan J.M."/>
            <person name="Miller E.S."/>
            <person name="Karam J.D."/>
        </authorList>
    </citation>
    <scope>NUCLEOTIDE SEQUENCE [LARGE SCALE GENOMIC DNA]</scope>
</reference>
<evidence type="ECO:0000313" key="1">
    <source>
        <dbReference type="EMBL" id="ADG36052.1"/>
    </source>
</evidence>